<keyword evidence="7" id="KW-0560">Oxidoreductase</keyword>
<evidence type="ECO:0000256" key="4">
    <source>
        <dbReference type="ARBA" id="ARBA00034924"/>
    </source>
</evidence>
<gene>
    <name evidence="7" type="ORF">AKAME5_000216900</name>
</gene>
<dbReference type="AlphaFoldDB" id="A0AAD3M5X3"/>
<dbReference type="Pfam" id="PF05721">
    <property type="entry name" value="PhyH"/>
    <property type="match status" value="1"/>
</dbReference>
<proteinExistence type="inferred from homology"/>
<feature type="transmembrane region" description="Helical" evidence="6">
    <location>
        <begin position="186"/>
        <end position="204"/>
    </location>
</feature>
<dbReference type="PANTHER" id="PTHR21308">
    <property type="entry name" value="PHYTANOYL-COA ALPHA-HYDROXYLASE"/>
    <property type="match status" value="1"/>
</dbReference>
<comment type="similarity">
    <text evidence="1">Belongs to the PhyH family.</text>
</comment>
<organism evidence="7 8">
    <name type="scientific">Lates japonicus</name>
    <name type="common">Japanese lates</name>
    <dbReference type="NCBI Taxonomy" id="270547"/>
    <lineage>
        <taxon>Eukaryota</taxon>
        <taxon>Metazoa</taxon>
        <taxon>Chordata</taxon>
        <taxon>Craniata</taxon>
        <taxon>Vertebrata</taxon>
        <taxon>Euteleostomi</taxon>
        <taxon>Actinopterygii</taxon>
        <taxon>Neopterygii</taxon>
        <taxon>Teleostei</taxon>
        <taxon>Neoteleostei</taxon>
        <taxon>Acanthomorphata</taxon>
        <taxon>Carangaria</taxon>
        <taxon>Carangaria incertae sedis</taxon>
        <taxon>Centropomidae</taxon>
        <taxon>Lates</taxon>
    </lineage>
</organism>
<dbReference type="InterPro" id="IPR031386">
    <property type="entry name" value="UCMA"/>
</dbReference>
<evidence type="ECO:0000256" key="6">
    <source>
        <dbReference type="SAM" id="Phobius"/>
    </source>
</evidence>
<dbReference type="EC" id="1.14.11.18" evidence="2"/>
<dbReference type="InterPro" id="IPR047128">
    <property type="entry name" value="PhyH"/>
</dbReference>
<evidence type="ECO:0000313" key="7">
    <source>
        <dbReference type="EMBL" id="GLD48145.1"/>
    </source>
</evidence>
<name>A0AAD3M5X3_LATJO</name>
<evidence type="ECO:0000256" key="3">
    <source>
        <dbReference type="ARBA" id="ARBA00034921"/>
    </source>
</evidence>
<evidence type="ECO:0000313" key="8">
    <source>
        <dbReference type="Proteomes" id="UP001279410"/>
    </source>
</evidence>
<evidence type="ECO:0000256" key="1">
    <source>
        <dbReference type="ARBA" id="ARBA00005830"/>
    </source>
</evidence>
<accession>A0AAD3M5X3</accession>
<keyword evidence="6" id="KW-0812">Transmembrane</keyword>
<dbReference type="PANTHER" id="PTHR21308:SF1">
    <property type="entry name" value="PHYTANOYL-COA DIOXYGENASE, PEROXISOMAL"/>
    <property type="match status" value="1"/>
</dbReference>
<protein>
    <recommendedName>
        <fullName evidence="2">phytanoyl-CoA dioxygenase</fullName>
        <ecNumber evidence="2">1.14.11.18</ecNumber>
    </recommendedName>
    <alternativeName>
        <fullName evidence="3">Phytanic acid oxidase</fullName>
    </alternativeName>
    <alternativeName>
        <fullName evidence="4">Phytanoyl-CoA alpha-hydroxylase</fullName>
    </alternativeName>
</protein>
<keyword evidence="8" id="KW-1185">Reference proteome</keyword>
<dbReference type="GO" id="GO:0048244">
    <property type="term" value="F:phytanoyl-CoA dioxygenase activity"/>
    <property type="evidence" value="ECO:0007669"/>
    <property type="project" value="UniProtKB-EC"/>
</dbReference>
<reference evidence="7" key="1">
    <citation type="submission" date="2022-08" db="EMBL/GenBank/DDBJ databases">
        <title>Genome sequencing of akame (Lates japonicus).</title>
        <authorList>
            <person name="Hashiguchi Y."/>
            <person name="Takahashi H."/>
        </authorList>
    </citation>
    <scope>NUCLEOTIDE SEQUENCE</scope>
    <source>
        <strain evidence="7">Kochi</strain>
    </source>
</reference>
<comment type="caution">
    <text evidence="7">The sequence shown here is derived from an EMBL/GenBank/DDBJ whole genome shotgun (WGS) entry which is preliminary data.</text>
</comment>
<evidence type="ECO:0000256" key="5">
    <source>
        <dbReference type="SAM" id="MobiDB-lite"/>
    </source>
</evidence>
<keyword evidence="6" id="KW-1133">Transmembrane helix</keyword>
<sequence>MSRAAERLKLLINHLDRSPAAIRAAPTSAQTFTYSSQPQRLRYTLDTDLLTLEQRLFYEENGFILIKNLVSEEDIDKFRKEFERICRREVKVPGLVVMRDVAISKSEFVSDQKAVSKLQDFQEDPELFRYCTLPQILKYVECFTGPNIMAMHTMLINKPPDAVDLGVLSSPVEFLPQSFKMSWTRVFVLSLLTTLLILTFFSVVESAAVRDDSKPSDRTGAARQVFMPESEASNFFKRRSRRSVRYYEQLAEQRVRMAANERRREHNEEQRNEYENYVEEDRDEVNERSRETHEQLREYHYDGLYPRYHWFH</sequence>
<dbReference type="EMBL" id="BRZM01000005">
    <property type="protein sequence ID" value="GLD48145.1"/>
    <property type="molecule type" value="Genomic_DNA"/>
</dbReference>
<dbReference type="InterPro" id="IPR008775">
    <property type="entry name" value="Phytyl_CoA_dOase-like"/>
</dbReference>
<dbReference type="Proteomes" id="UP001279410">
    <property type="component" value="Unassembled WGS sequence"/>
</dbReference>
<keyword evidence="7" id="KW-0223">Dioxygenase</keyword>
<dbReference type="Gene3D" id="2.60.120.620">
    <property type="entry name" value="q2cbj1_9rhob like domain"/>
    <property type="match status" value="1"/>
</dbReference>
<dbReference type="Pfam" id="PF17085">
    <property type="entry name" value="UCMA"/>
    <property type="match status" value="1"/>
</dbReference>
<feature type="region of interest" description="Disordered" evidence="5">
    <location>
        <begin position="259"/>
        <end position="287"/>
    </location>
</feature>
<feature type="compositionally biased region" description="Basic and acidic residues" evidence="5">
    <location>
        <begin position="259"/>
        <end position="274"/>
    </location>
</feature>
<dbReference type="SUPFAM" id="SSF51197">
    <property type="entry name" value="Clavaminate synthase-like"/>
    <property type="match status" value="1"/>
</dbReference>
<evidence type="ECO:0000256" key="2">
    <source>
        <dbReference type="ARBA" id="ARBA00034809"/>
    </source>
</evidence>
<dbReference type="GO" id="GO:0045667">
    <property type="term" value="P:regulation of osteoblast differentiation"/>
    <property type="evidence" value="ECO:0007669"/>
    <property type="project" value="InterPro"/>
</dbReference>
<dbReference type="GO" id="GO:0001561">
    <property type="term" value="P:fatty acid alpha-oxidation"/>
    <property type="evidence" value="ECO:0007669"/>
    <property type="project" value="InterPro"/>
</dbReference>
<keyword evidence="6" id="KW-0472">Membrane</keyword>